<comment type="caution">
    <text evidence="4">The sequence shown here is derived from an EMBL/GenBank/DDBJ whole genome shotgun (WGS) entry which is preliminary data.</text>
</comment>
<dbReference type="InterPro" id="IPR002068">
    <property type="entry name" value="A-crystallin/Hsp20_dom"/>
</dbReference>
<evidence type="ECO:0000313" key="4">
    <source>
        <dbReference type="EMBL" id="KOO38905.1"/>
    </source>
</evidence>
<dbReference type="Pfam" id="PF00011">
    <property type="entry name" value="HSP20"/>
    <property type="match status" value="1"/>
</dbReference>
<dbReference type="OMA" id="QYVRIRI"/>
<accession>A0A0M0KJC2</accession>
<protein>
    <submittedName>
        <fullName evidence="4">Heat-shock protein</fullName>
    </submittedName>
</protein>
<dbReference type="SUPFAM" id="SSF49764">
    <property type="entry name" value="HSP20-like chaperones"/>
    <property type="match status" value="1"/>
</dbReference>
<dbReference type="Gene3D" id="2.60.40.790">
    <property type="match status" value="1"/>
</dbReference>
<evidence type="ECO:0000259" key="3">
    <source>
        <dbReference type="PROSITE" id="PS01031"/>
    </source>
</evidence>
<name>A0A0M0KJC2_ALKHA</name>
<dbReference type="PATRIC" id="fig|136160.3.peg.2038"/>
<dbReference type="EMBL" id="LILD01000001">
    <property type="protein sequence ID" value="KOO38905.1"/>
    <property type="molecule type" value="Genomic_DNA"/>
</dbReference>
<dbReference type="GeneID" id="87597813"/>
<accession>A0A4Y7X1I3</accession>
<comment type="similarity">
    <text evidence="1 2">Belongs to the small heat shock protein (HSP20) family.</text>
</comment>
<dbReference type="AlphaFoldDB" id="A0A0M0KJC2"/>
<reference evidence="4" key="1">
    <citation type="submission" date="2015-08" db="EMBL/GenBank/DDBJ databases">
        <title>Complete DNA Sequence of Pseudomonas syringae pv. actinidiae, the Causal Agent of Kiwifruit Canker Disease.</title>
        <authorList>
            <person name="Rikkerink E.H.A."/>
            <person name="Fineran P.C."/>
        </authorList>
    </citation>
    <scope>NUCLEOTIDE SEQUENCE</scope>
    <source>
        <strain evidence="4">DSM 13666</strain>
    </source>
</reference>
<dbReference type="InterPro" id="IPR008978">
    <property type="entry name" value="HSP20-like_chaperone"/>
</dbReference>
<proteinExistence type="inferred from homology"/>
<feature type="domain" description="SHSP" evidence="3">
    <location>
        <begin position="36"/>
        <end position="144"/>
    </location>
</feature>
<dbReference type="PROSITE" id="PS01031">
    <property type="entry name" value="SHSP"/>
    <property type="match status" value="1"/>
</dbReference>
<evidence type="ECO:0000256" key="2">
    <source>
        <dbReference type="RuleBase" id="RU003616"/>
    </source>
</evidence>
<organism evidence="4">
    <name type="scientific">Halalkalibacterium halodurans</name>
    <name type="common">Bacillus halodurans</name>
    <dbReference type="NCBI Taxonomy" id="86665"/>
    <lineage>
        <taxon>Bacteria</taxon>
        <taxon>Bacillati</taxon>
        <taxon>Bacillota</taxon>
        <taxon>Bacilli</taxon>
        <taxon>Bacillales</taxon>
        <taxon>Bacillaceae</taxon>
        <taxon>Halalkalibacterium (ex Joshi et al. 2022)</taxon>
    </lineage>
</organism>
<gene>
    <name evidence="4" type="ORF">AMD02_08505</name>
</gene>
<dbReference type="RefSeq" id="WP_010898428.1">
    <property type="nucleotide sequence ID" value="NZ_CP040441.1"/>
</dbReference>
<sequence length="144" mass="16859">MSREESGKSKLPNVYQDFLRSIDDFFSKSFQHLHDNGMFAPSIPIRQYEKGEQFIIEAELPGVSKNQIQLDVFPQYVRIRIHEEEVLEMREDEKGIYSKSISSQARERVIPFPYPVQEGDIKARLRNGLLTIAIPNHRKRINIE</sequence>
<dbReference type="CDD" id="cd06464">
    <property type="entry name" value="ACD_sHsps-like"/>
    <property type="match status" value="1"/>
</dbReference>
<evidence type="ECO:0000256" key="1">
    <source>
        <dbReference type="PROSITE-ProRule" id="PRU00285"/>
    </source>
</evidence>